<reference evidence="3" key="1">
    <citation type="submission" date="2019-07" db="EMBL/GenBank/DDBJ databases">
        <title>Bacillus alkalisoli sp. nov. isolated from saline soil.</title>
        <authorList>
            <person name="Sun J.-Q."/>
            <person name="Xu L."/>
        </authorList>
    </citation>
    <scope>NUCLEOTIDE SEQUENCE [LARGE SCALE GENOMIC DNA]</scope>
    <source>
        <strain evidence="3">M4U3P1</strain>
    </source>
</reference>
<dbReference type="Proteomes" id="UP000318138">
    <property type="component" value="Chromosome"/>
</dbReference>
<keyword evidence="3" id="KW-1185">Reference proteome</keyword>
<keyword evidence="1" id="KW-0472">Membrane</keyword>
<name>A0A859FFJ7_9BACI</name>
<gene>
    <name evidence="2" type="ORF">FLK61_34470</name>
</gene>
<dbReference type="EMBL" id="CP041372">
    <property type="protein sequence ID" value="QKS71781.1"/>
    <property type="molecule type" value="Genomic_DNA"/>
</dbReference>
<dbReference type="RefSeq" id="WP_176009766.1">
    <property type="nucleotide sequence ID" value="NZ_CP041372.2"/>
</dbReference>
<accession>A0A859FFJ7</accession>
<proteinExistence type="predicted"/>
<organism evidence="2 3">
    <name type="scientific">Paenalkalicoccus suaedae</name>
    <dbReference type="NCBI Taxonomy" id="2592382"/>
    <lineage>
        <taxon>Bacteria</taxon>
        <taxon>Bacillati</taxon>
        <taxon>Bacillota</taxon>
        <taxon>Bacilli</taxon>
        <taxon>Bacillales</taxon>
        <taxon>Bacillaceae</taxon>
        <taxon>Paenalkalicoccus</taxon>
    </lineage>
</organism>
<evidence type="ECO:0000313" key="2">
    <source>
        <dbReference type="EMBL" id="QKS71781.1"/>
    </source>
</evidence>
<keyword evidence="1" id="KW-0812">Transmembrane</keyword>
<sequence>MKLAIGVAIFSFVTIVSYFVIHGLFSPAPSVSVTFAIALGFIAEFAYFALRRKAESVAK</sequence>
<feature type="transmembrane region" description="Helical" evidence="1">
    <location>
        <begin position="7"/>
        <end position="25"/>
    </location>
</feature>
<feature type="transmembrane region" description="Helical" evidence="1">
    <location>
        <begin position="31"/>
        <end position="50"/>
    </location>
</feature>
<evidence type="ECO:0000256" key="1">
    <source>
        <dbReference type="SAM" id="Phobius"/>
    </source>
</evidence>
<keyword evidence="1" id="KW-1133">Transmembrane helix</keyword>
<evidence type="ECO:0000313" key="3">
    <source>
        <dbReference type="Proteomes" id="UP000318138"/>
    </source>
</evidence>
<dbReference type="KEGG" id="psua:FLK61_34470"/>
<protein>
    <submittedName>
        <fullName evidence="2">Uncharacterized protein</fullName>
    </submittedName>
</protein>
<dbReference type="AlphaFoldDB" id="A0A859FFJ7"/>